<evidence type="ECO:0000313" key="7">
    <source>
        <dbReference type="RefSeq" id="XP_046588519.1"/>
    </source>
</evidence>
<sequence length="281" mass="32568">MRYIEQRNKMGDLTMIKFEMPEPLVAEVKSELDADSCSSQESKERLRTALVYCEQLLFKNNYITAHHLAEIKDEHIQIGEKIYSKILEVLDENSLIDEDELISVEESDEKGLFHEVKSSISGSASDDEYEPDEENTKPDIDHVPLEYKIKIVNMAKSHPKWSLKTLQKKGGSRLKRMNQLTVWEKQITSGGTTKDKYKIIDSCTYNRFMKARQSNQPVTTRNLQQWGLAAASQLPELKFQASESWAKRFKQRHKIRQRTMKKYVPKRETTDIKETGNGHGL</sequence>
<dbReference type="Pfam" id="PF03221">
    <property type="entry name" value="HTH_Tnp_Tc5"/>
    <property type="match status" value="1"/>
</dbReference>
<dbReference type="InterPro" id="IPR009057">
    <property type="entry name" value="Homeodomain-like_sf"/>
</dbReference>
<feature type="region of interest" description="Disordered" evidence="3">
    <location>
        <begin position="115"/>
        <end position="139"/>
    </location>
</feature>
<evidence type="ECO:0000313" key="5">
    <source>
        <dbReference type="Proteomes" id="UP000829291"/>
    </source>
</evidence>
<dbReference type="SMART" id="SM00674">
    <property type="entry name" value="CENPB"/>
    <property type="match status" value="1"/>
</dbReference>
<name>A0ABM3FKG2_NEOLC</name>
<evidence type="ECO:0000259" key="4">
    <source>
        <dbReference type="PROSITE" id="PS51253"/>
    </source>
</evidence>
<protein>
    <submittedName>
        <fullName evidence="6 7">Uncharacterized protein LOC124293103</fullName>
    </submittedName>
</protein>
<dbReference type="Gene3D" id="1.10.10.60">
    <property type="entry name" value="Homeodomain-like"/>
    <property type="match status" value="1"/>
</dbReference>
<evidence type="ECO:0000256" key="1">
    <source>
        <dbReference type="ARBA" id="ARBA00004123"/>
    </source>
</evidence>
<evidence type="ECO:0000256" key="3">
    <source>
        <dbReference type="SAM" id="MobiDB-lite"/>
    </source>
</evidence>
<evidence type="ECO:0000313" key="6">
    <source>
        <dbReference type="RefSeq" id="XP_046588518.1"/>
    </source>
</evidence>
<keyword evidence="2" id="KW-0238">DNA-binding</keyword>
<dbReference type="SUPFAM" id="SSF46689">
    <property type="entry name" value="Homeodomain-like"/>
    <property type="match status" value="1"/>
</dbReference>
<keyword evidence="5" id="KW-1185">Reference proteome</keyword>
<feature type="domain" description="HTH CENPB-type" evidence="4">
    <location>
        <begin position="188"/>
        <end position="259"/>
    </location>
</feature>
<accession>A0ABM3FKG2</accession>
<proteinExistence type="predicted"/>
<dbReference type="RefSeq" id="XP_046588519.1">
    <property type="nucleotide sequence ID" value="XM_046732563.1"/>
</dbReference>
<gene>
    <name evidence="6 7" type="primary">LOC124293103</name>
</gene>
<comment type="subcellular location">
    <subcellularLocation>
        <location evidence="1">Nucleus</location>
    </subcellularLocation>
</comment>
<dbReference type="InterPro" id="IPR006600">
    <property type="entry name" value="HTH_CenpB_DNA-bd_dom"/>
</dbReference>
<dbReference type="Proteomes" id="UP000829291">
    <property type="component" value="Chromosome 2"/>
</dbReference>
<organism evidence="5 7">
    <name type="scientific">Neodiprion lecontei</name>
    <name type="common">Redheaded pine sawfly</name>
    <dbReference type="NCBI Taxonomy" id="441921"/>
    <lineage>
        <taxon>Eukaryota</taxon>
        <taxon>Metazoa</taxon>
        <taxon>Ecdysozoa</taxon>
        <taxon>Arthropoda</taxon>
        <taxon>Hexapoda</taxon>
        <taxon>Insecta</taxon>
        <taxon>Pterygota</taxon>
        <taxon>Neoptera</taxon>
        <taxon>Endopterygota</taxon>
        <taxon>Hymenoptera</taxon>
        <taxon>Tenthredinoidea</taxon>
        <taxon>Diprionidae</taxon>
        <taxon>Diprioninae</taxon>
        <taxon>Neodiprion</taxon>
    </lineage>
</organism>
<dbReference type="PROSITE" id="PS51253">
    <property type="entry name" value="HTH_CENPB"/>
    <property type="match status" value="1"/>
</dbReference>
<dbReference type="GeneID" id="124293103"/>
<dbReference type="RefSeq" id="XP_046588518.1">
    <property type="nucleotide sequence ID" value="XM_046732562.1"/>
</dbReference>
<reference evidence="6 7" key="1">
    <citation type="submission" date="2025-05" db="UniProtKB">
        <authorList>
            <consortium name="RefSeq"/>
        </authorList>
    </citation>
    <scope>IDENTIFICATION</scope>
    <source>
        <tissue evidence="6 7">Thorax and Abdomen</tissue>
    </source>
</reference>
<evidence type="ECO:0000256" key="2">
    <source>
        <dbReference type="ARBA" id="ARBA00023125"/>
    </source>
</evidence>